<evidence type="ECO:0000256" key="1">
    <source>
        <dbReference type="SAM" id="MobiDB-lite"/>
    </source>
</evidence>
<feature type="region of interest" description="Disordered" evidence="1">
    <location>
        <begin position="201"/>
        <end position="229"/>
    </location>
</feature>
<feature type="compositionally biased region" description="Polar residues" evidence="1">
    <location>
        <begin position="203"/>
        <end position="218"/>
    </location>
</feature>
<name>A0AAD1Y429_EUPCR</name>
<proteinExistence type="predicted"/>
<dbReference type="EMBL" id="CAMPGE010024667">
    <property type="protein sequence ID" value="CAI2382487.1"/>
    <property type="molecule type" value="Genomic_DNA"/>
</dbReference>
<dbReference type="Proteomes" id="UP001295684">
    <property type="component" value="Unassembled WGS sequence"/>
</dbReference>
<organism evidence="2 3">
    <name type="scientific">Euplotes crassus</name>
    <dbReference type="NCBI Taxonomy" id="5936"/>
    <lineage>
        <taxon>Eukaryota</taxon>
        <taxon>Sar</taxon>
        <taxon>Alveolata</taxon>
        <taxon>Ciliophora</taxon>
        <taxon>Intramacronucleata</taxon>
        <taxon>Spirotrichea</taxon>
        <taxon>Hypotrichia</taxon>
        <taxon>Euplotida</taxon>
        <taxon>Euplotidae</taxon>
        <taxon>Moneuplotes</taxon>
    </lineage>
</organism>
<keyword evidence="3" id="KW-1185">Reference proteome</keyword>
<evidence type="ECO:0000313" key="3">
    <source>
        <dbReference type="Proteomes" id="UP001295684"/>
    </source>
</evidence>
<sequence>MLSIVHEESTIFEEEKENNLNRDLHFDSCNLSNLSQKLAQKLSKQKNCASRKKPREIIINNSSIFDLQGEKPLKQLKRTKSPKNEAILNIPKDIELKLKQRKSRKIAPLEVKRRIILSKKQRALSPDTGSKFFIKRNKSSRNCKSPTPCIQRSFSKALQTHKNANLGTNLKILDINNSQMVFCSPKKSLAVQNESLPVIPRFNDTTNTESTKDNSSPSPCSPLKRKQRGKNLSFHLNSKNCVYLKPLRISKKPSTALKKKRTFNESVFSKARREMKF</sequence>
<dbReference type="AlphaFoldDB" id="A0AAD1Y429"/>
<protein>
    <submittedName>
        <fullName evidence="2">Uncharacterized protein</fullName>
    </submittedName>
</protein>
<accession>A0AAD1Y429</accession>
<comment type="caution">
    <text evidence="2">The sequence shown here is derived from an EMBL/GenBank/DDBJ whole genome shotgun (WGS) entry which is preliminary data.</text>
</comment>
<reference evidence="2" key="1">
    <citation type="submission" date="2023-07" db="EMBL/GenBank/DDBJ databases">
        <authorList>
            <consortium name="AG Swart"/>
            <person name="Singh M."/>
            <person name="Singh A."/>
            <person name="Seah K."/>
            <person name="Emmerich C."/>
        </authorList>
    </citation>
    <scope>NUCLEOTIDE SEQUENCE</scope>
    <source>
        <strain evidence="2">DP1</strain>
    </source>
</reference>
<evidence type="ECO:0000313" key="2">
    <source>
        <dbReference type="EMBL" id="CAI2382487.1"/>
    </source>
</evidence>
<gene>
    <name evidence="2" type="ORF">ECRASSUSDP1_LOCUS23961</name>
</gene>